<feature type="transmembrane region" description="Helical" evidence="6">
    <location>
        <begin position="60"/>
        <end position="89"/>
    </location>
</feature>
<proteinExistence type="inferred from homology"/>
<protein>
    <submittedName>
        <fullName evidence="7">AI-2E family transporter</fullName>
    </submittedName>
</protein>
<feature type="transmembrane region" description="Helical" evidence="6">
    <location>
        <begin position="230"/>
        <end position="260"/>
    </location>
</feature>
<evidence type="ECO:0000256" key="4">
    <source>
        <dbReference type="ARBA" id="ARBA00022989"/>
    </source>
</evidence>
<reference evidence="7" key="1">
    <citation type="submission" date="2022-07" db="EMBL/GenBank/DDBJ databases">
        <title>Faecal culturing of patients with breast cancer.</title>
        <authorList>
            <person name="Teng N.M.Y."/>
            <person name="Kiu R."/>
            <person name="Evans R."/>
            <person name="Baker D.J."/>
            <person name="Zenner C."/>
            <person name="Robinson S.D."/>
            <person name="Hall L.J."/>
        </authorList>
    </citation>
    <scope>NUCLEOTIDE SEQUENCE</scope>
    <source>
        <strain evidence="7">LH1062</strain>
    </source>
</reference>
<sequence>MNRKKYIVIGCSLCLYIIILKYMFSLFFPFILAILCFFILKPIVDRIQQNIPLQKSAIGISLLLFIYLLFAFLLALCITALFCLCMHFFQMLPVYYDSIFLPFIYKTTKLFQQIFSFLPQDFVIIFQNWIHQNMLDLIAFASTFIKSIPSFLFSFFMFVISTFFLMLDYEDMKDCFFKLVQKKTCYQLAQLKNKVLKSLWIYIKCQLILMMITFFILLIAFFILKIEPAFLYAFAICLLDSLPFIGVGIILIPMIILYIFQGIYIKAIYLLCLYVIINMIRSFLEPHIMNKEMKVPAFLLLVSMVLHIHFFGIVGIVLSPLHMSFLYQYFHKSGDLI</sequence>
<dbReference type="PANTHER" id="PTHR21716">
    <property type="entry name" value="TRANSMEMBRANE PROTEIN"/>
    <property type="match status" value="1"/>
</dbReference>
<evidence type="ECO:0000256" key="1">
    <source>
        <dbReference type="ARBA" id="ARBA00004141"/>
    </source>
</evidence>
<feature type="transmembrane region" description="Helical" evidence="6">
    <location>
        <begin position="296"/>
        <end position="318"/>
    </location>
</feature>
<keyword evidence="5 6" id="KW-0472">Membrane</keyword>
<keyword evidence="3 6" id="KW-0812">Transmembrane</keyword>
<feature type="transmembrane region" description="Helical" evidence="6">
    <location>
        <begin position="7"/>
        <end position="40"/>
    </location>
</feature>
<name>A0ABY5I0X4_9FIRM</name>
<dbReference type="InterPro" id="IPR002549">
    <property type="entry name" value="AI-2E-like"/>
</dbReference>
<feature type="transmembrane region" description="Helical" evidence="6">
    <location>
        <begin position="150"/>
        <end position="169"/>
    </location>
</feature>
<dbReference type="PANTHER" id="PTHR21716:SF68">
    <property type="entry name" value="TRANSPORT PROTEIN YTVI-RELATED"/>
    <property type="match status" value="1"/>
</dbReference>
<keyword evidence="4 6" id="KW-1133">Transmembrane helix</keyword>
<gene>
    <name evidence="7" type="ORF">NMU03_13270</name>
</gene>
<evidence type="ECO:0000256" key="3">
    <source>
        <dbReference type="ARBA" id="ARBA00022692"/>
    </source>
</evidence>
<evidence type="ECO:0000256" key="2">
    <source>
        <dbReference type="ARBA" id="ARBA00009773"/>
    </source>
</evidence>
<organism evidence="7 8">
    <name type="scientific">Allocoprobacillus halotolerans</name>
    <dbReference type="NCBI Taxonomy" id="2944914"/>
    <lineage>
        <taxon>Bacteria</taxon>
        <taxon>Bacillati</taxon>
        <taxon>Bacillota</taxon>
        <taxon>Erysipelotrichia</taxon>
        <taxon>Erysipelotrichales</taxon>
        <taxon>Erysipelotrichaceae</taxon>
        <taxon>Allocoprobacillus</taxon>
    </lineage>
</organism>
<keyword evidence="8" id="KW-1185">Reference proteome</keyword>
<accession>A0ABY5I0X4</accession>
<evidence type="ECO:0000313" key="7">
    <source>
        <dbReference type="EMBL" id="UTY38590.1"/>
    </source>
</evidence>
<dbReference type="Proteomes" id="UP001060112">
    <property type="component" value="Chromosome"/>
</dbReference>
<comment type="subcellular location">
    <subcellularLocation>
        <location evidence="1">Membrane</location>
        <topology evidence="1">Multi-pass membrane protein</topology>
    </subcellularLocation>
</comment>
<evidence type="ECO:0000256" key="5">
    <source>
        <dbReference type="ARBA" id="ARBA00023136"/>
    </source>
</evidence>
<dbReference type="EMBL" id="CP101620">
    <property type="protein sequence ID" value="UTY38590.1"/>
    <property type="molecule type" value="Genomic_DNA"/>
</dbReference>
<feature type="transmembrane region" description="Helical" evidence="6">
    <location>
        <begin position="199"/>
        <end position="224"/>
    </location>
</feature>
<comment type="similarity">
    <text evidence="2">Belongs to the autoinducer-2 exporter (AI-2E) (TC 2.A.86) family.</text>
</comment>
<evidence type="ECO:0000313" key="8">
    <source>
        <dbReference type="Proteomes" id="UP001060112"/>
    </source>
</evidence>
<evidence type="ECO:0000256" key="6">
    <source>
        <dbReference type="SAM" id="Phobius"/>
    </source>
</evidence>
<dbReference type="RefSeq" id="WP_290139005.1">
    <property type="nucleotide sequence ID" value="NZ_CP101620.1"/>
</dbReference>
<dbReference type="Pfam" id="PF01594">
    <property type="entry name" value="AI-2E_transport"/>
    <property type="match status" value="1"/>
</dbReference>